<feature type="region of interest" description="Disordered" evidence="1">
    <location>
        <begin position="1"/>
        <end position="33"/>
    </location>
</feature>
<dbReference type="EMBL" id="QFZK01000026">
    <property type="protein sequence ID" value="RFO94952.1"/>
    <property type="molecule type" value="Genomic_DNA"/>
</dbReference>
<evidence type="ECO:0000256" key="1">
    <source>
        <dbReference type="SAM" id="MobiDB-lite"/>
    </source>
</evidence>
<evidence type="ECO:0000259" key="2">
    <source>
        <dbReference type="SMART" id="SM00953"/>
    </source>
</evidence>
<gene>
    <name evidence="3" type="ORF">DIC66_20940</name>
</gene>
<evidence type="ECO:0000313" key="3">
    <source>
        <dbReference type="EMBL" id="RFO94952.1"/>
    </source>
</evidence>
<proteinExistence type="predicted"/>
<dbReference type="SMART" id="SM00953">
    <property type="entry name" value="RES"/>
    <property type="match status" value="1"/>
</dbReference>
<dbReference type="InterPro" id="IPR014914">
    <property type="entry name" value="RES_dom"/>
</dbReference>
<name>A0A3E1R7D3_9BURK</name>
<protein>
    <recommendedName>
        <fullName evidence="2">RES domain-containing protein</fullName>
    </recommendedName>
</protein>
<dbReference type="Proteomes" id="UP000260665">
    <property type="component" value="Unassembled WGS sequence"/>
</dbReference>
<feature type="domain" description="RES" evidence="2">
    <location>
        <begin position="62"/>
        <end position="186"/>
    </location>
</feature>
<keyword evidence="4" id="KW-1185">Reference proteome</keyword>
<dbReference type="AlphaFoldDB" id="A0A3E1R7D3"/>
<reference evidence="3 4" key="1">
    <citation type="submission" date="2018-05" db="EMBL/GenBank/DDBJ databases">
        <title>Rhodoferax soyangensis sp.nov., isolated from an oligotrophic freshwater lake.</title>
        <authorList>
            <person name="Park M."/>
        </authorList>
    </citation>
    <scope>NUCLEOTIDE SEQUENCE [LARGE SCALE GENOMIC DNA]</scope>
    <source>
        <strain evidence="3 4">IMCC26218</strain>
    </source>
</reference>
<accession>A0A3E1R7D3</accession>
<evidence type="ECO:0000313" key="4">
    <source>
        <dbReference type="Proteomes" id="UP000260665"/>
    </source>
</evidence>
<comment type="caution">
    <text evidence="3">The sequence shown here is derived from an EMBL/GenBank/DDBJ whole genome shotgun (WGS) entry which is preliminary data.</text>
</comment>
<dbReference type="Pfam" id="PF08808">
    <property type="entry name" value="RES"/>
    <property type="match status" value="1"/>
</dbReference>
<organism evidence="3 4">
    <name type="scientific">Rhodoferax lacus</name>
    <dbReference type="NCBI Taxonomy" id="2184758"/>
    <lineage>
        <taxon>Bacteria</taxon>
        <taxon>Pseudomonadati</taxon>
        <taxon>Pseudomonadota</taxon>
        <taxon>Betaproteobacteria</taxon>
        <taxon>Burkholderiales</taxon>
        <taxon>Comamonadaceae</taxon>
        <taxon>Rhodoferax</taxon>
    </lineage>
</organism>
<sequence length="199" mass="21889">MAAQTPPHAGRREPPAGGQNLVRRATRQRHSGGREIRRCGLTAVWRIGYCEHPAPALGQLLSALGLGSTLGHGRWHTKGLLQMVYAGSSRALCQLEKRVHCNGATPKNQALMRLEIPDTATLLDAPDWGLQADWRTDEASAQSLGMQWLTSGVSLGLWVPSYVEPSERNLLLNPAHPDYGTITLVLERQPFVFDPRLFV</sequence>